<dbReference type="PRINTS" id="PR00119">
    <property type="entry name" value="CATATPASE"/>
</dbReference>
<feature type="transmembrane region" description="Helical" evidence="8">
    <location>
        <begin position="738"/>
        <end position="758"/>
    </location>
</feature>
<keyword evidence="6 8" id="KW-1133">Transmembrane helix</keyword>
<dbReference type="InterPro" id="IPR036412">
    <property type="entry name" value="HAD-like_sf"/>
</dbReference>
<reference evidence="13" key="1">
    <citation type="submission" date="2016-10" db="EMBL/GenBank/DDBJ databases">
        <authorList>
            <person name="Varghese N."/>
            <person name="Submissions S."/>
        </authorList>
    </citation>
    <scope>NUCLEOTIDE SEQUENCE [LARGE SCALE GENOMIC DNA]</scope>
    <source>
        <strain evidence="13">DSM 527</strain>
    </source>
</reference>
<feature type="transmembrane region" description="Helical" evidence="8">
    <location>
        <begin position="770"/>
        <end position="791"/>
    </location>
</feature>
<feature type="transmembrane region" description="Helical" evidence="8">
    <location>
        <begin position="225"/>
        <end position="243"/>
    </location>
</feature>
<keyword evidence="5" id="KW-1278">Translocase</keyword>
<evidence type="ECO:0000259" key="11">
    <source>
        <dbReference type="Pfam" id="PF00690"/>
    </source>
</evidence>
<dbReference type="PRINTS" id="PR00120">
    <property type="entry name" value="HATPASE"/>
</dbReference>
<proteinExistence type="predicted"/>
<evidence type="ECO:0000256" key="4">
    <source>
        <dbReference type="ARBA" id="ARBA00022840"/>
    </source>
</evidence>
<evidence type="ECO:0000256" key="7">
    <source>
        <dbReference type="ARBA" id="ARBA00023136"/>
    </source>
</evidence>
<dbReference type="InterPro" id="IPR006068">
    <property type="entry name" value="ATPase_P-typ_cation-transptr_C"/>
</dbReference>
<feature type="domain" description="P-type ATPase A" evidence="9">
    <location>
        <begin position="102"/>
        <end position="203"/>
    </location>
</feature>
<dbReference type="SUPFAM" id="SSF81665">
    <property type="entry name" value="Calcium ATPase, transmembrane domain M"/>
    <property type="match status" value="1"/>
</dbReference>
<dbReference type="Pfam" id="PF00702">
    <property type="entry name" value="Hydrolase"/>
    <property type="match status" value="1"/>
</dbReference>
<protein>
    <submittedName>
        <fullName evidence="12">Ca2+-transporting ATPase</fullName>
    </submittedName>
</protein>
<dbReference type="SFLD" id="SFLDF00027">
    <property type="entry name" value="p-type_atpase"/>
    <property type="match status" value="1"/>
</dbReference>
<evidence type="ECO:0000256" key="6">
    <source>
        <dbReference type="ARBA" id="ARBA00022989"/>
    </source>
</evidence>
<evidence type="ECO:0000256" key="3">
    <source>
        <dbReference type="ARBA" id="ARBA00022741"/>
    </source>
</evidence>
<dbReference type="InterPro" id="IPR023298">
    <property type="entry name" value="ATPase_P-typ_TM_dom_sf"/>
</dbReference>
<feature type="transmembrane region" description="Helical" evidence="8">
    <location>
        <begin position="629"/>
        <end position="651"/>
    </location>
</feature>
<evidence type="ECO:0000313" key="12">
    <source>
        <dbReference type="EMBL" id="SDF67043.1"/>
    </source>
</evidence>
<dbReference type="Pfam" id="PF00690">
    <property type="entry name" value="Cation_ATPase_N"/>
    <property type="match status" value="1"/>
</dbReference>
<feature type="transmembrane region" description="Helical" evidence="8">
    <location>
        <begin position="705"/>
        <end position="726"/>
    </location>
</feature>
<dbReference type="SUPFAM" id="SSF81653">
    <property type="entry name" value="Calcium ATPase, transduction domain A"/>
    <property type="match status" value="1"/>
</dbReference>
<dbReference type="Gene3D" id="2.70.150.10">
    <property type="entry name" value="Calcium-transporting ATPase, cytoplasmic transduction domain A"/>
    <property type="match status" value="1"/>
</dbReference>
<dbReference type="GO" id="GO:0005524">
    <property type="term" value="F:ATP binding"/>
    <property type="evidence" value="ECO:0007669"/>
    <property type="project" value="UniProtKB-KW"/>
</dbReference>
<dbReference type="PROSITE" id="PS00154">
    <property type="entry name" value="ATPASE_E1_E2"/>
    <property type="match status" value="1"/>
</dbReference>
<feature type="domain" description="Cation-transporting P-type ATPase C-terminal" evidence="10">
    <location>
        <begin position="655"/>
        <end position="825"/>
    </location>
</feature>
<feature type="domain" description="Cation-transporting P-type ATPase N-terminal" evidence="11">
    <location>
        <begin position="12"/>
        <end position="61"/>
    </location>
</feature>
<dbReference type="PANTHER" id="PTHR42861">
    <property type="entry name" value="CALCIUM-TRANSPORTING ATPASE"/>
    <property type="match status" value="1"/>
</dbReference>
<keyword evidence="4" id="KW-0067">ATP-binding</keyword>
<dbReference type="SFLD" id="SFLDG00002">
    <property type="entry name" value="C1.7:_P-type_atpase_like"/>
    <property type="match status" value="1"/>
</dbReference>
<evidence type="ECO:0000259" key="9">
    <source>
        <dbReference type="Pfam" id="PF00122"/>
    </source>
</evidence>
<dbReference type="InterPro" id="IPR044492">
    <property type="entry name" value="P_typ_ATPase_HD_dom"/>
</dbReference>
<dbReference type="RefSeq" id="WP_089831109.1">
    <property type="nucleotide sequence ID" value="NZ_FNBN01000002.1"/>
</dbReference>
<keyword evidence="3" id="KW-0547">Nucleotide-binding</keyword>
<dbReference type="InterPro" id="IPR023299">
    <property type="entry name" value="ATPase_P-typ_cyto_dom_N"/>
</dbReference>
<keyword evidence="7 8" id="KW-0472">Membrane</keyword>
<feature type="transmembrane region" description="Helical" evidence="8">
    <location>
        <begin position="46"/>
        <end position="65"/>
    </location>
</feature>
<dbReference type="AlphaFoldDB" id="A0A1G7MZ18"/>
<dbReference type="Pfam" id="PF00122">
    <property type="entry name" value="E1-E2_ATPase"/>
    <property type="match status" value="1"/>
</dbReference>
<dbReference type="InterPro" id="IPR023214">
    <property type="entry name" value="HAD_sf"/>
</dbReference>
<dbReference type="InterPro" id="IPR018303">
    <property type="entry name" value="ATPase_P-typ_P_site"/>
</dbReference>
<feature type="transmembrane region" description="Helical" evidence="8">
    <location>
        <begin position="249"/>
        <end position="280"/>
    </location>
</feature>
<dbReference type="InterPro" id="IPR001757">
    <property type="entry name" value="P_typ_ATPase"/>
</dbReference>
<dbReference type="SFLD" id="SFLDS00003">
    <property type="entry name" value="Haloacid_Dehalogenase"/>
    <property type="match status" value="1"/>
</dbReference>
<dbReference type="Gene3D" id="3.40.50.1000">
    <property type="entry name" value="HAD superfamily/HAD-like"/>
    <property type="match status" value="2"/>
</dbReference>
<dbReference type="Pfam" id="PF00689">
    <property type="entry name" value="Cation_ATPase_C"/>
    <property type="match status" value="1"/>
</dbReference>
<dbReference type="Proteomes" id="UP000199045">
    <property type="component" value="Unassembled WGS sequence"/>
</dbReference>
<name>A0A1G7MZ18_CHIFI</name>
<dbReference type="InterPro" id="IPR059000">
    <property type="entry name" value="ATPase_P-type_domA"/>
</dbReference>
<evidence type="ECO:0000256" key="8">
    <source>
        <dbReference type="SAM" id="Phobius"/>
    </source>
</evidence>
<evidence type="ECO:0000313" key="13">
    <source>
        <dbReference type="Proteomes" id="UP000199045"/>
    </source>
</evidence>
<dbReference type="SUPFAM" id="SSF56784">
    <property type="entry name" value="HAD-like"/>
    <property type="match status" value="1"/>
</dbReference>
<dbReference type="EMBL" id="FNBN01000002">
    <property type="protein sequence ID" value="SDF67043.1"/>
    <property type="molecule type" value="Genomic_DNA"/>
</dbReference>
<feature type="transmembrane region" description="Helical" evidence="8">
    <location>
        <begin position="657"/>
        <end position="678"/>
    </location>
</feature>
<evidence type="ECO:0000256" key="1">
    <source>
        <dbReference type="ARBA" id="ARBA00004141"/>
    </source>
</evidence>
<dbReference type="STRING" id="104663.SAMN04488121_102609"/>
<dbReference type="Gene3D" id="3.40.1110.10">
    <property type="entry name" value="Calcium-transporting ATPase, cytoplasmic domain N"/>
    <property type="match status" value="2"/>
</dbReference>
<evidence type="ECO:0000259" key="10">
    <source>
        <dbReference type="Pfam" id="PF00689"/>
    </source>
</evidence>
<dbReference type="OrthoDB" id="9770315at2"/>
<dbReference type="SUPFAM" id="SSF81660">
    <property type="entry name" value="Metal cation-transporting ATPase, ATP-binding domain N"/>
    <property type="match status" value="1"/>
</dbReference>
<dbReference type="InterPro" id="IPR008250">
    <property type="entry name" value="ATPase_P-typ_transduc_dom_A_sf"/>
</dbReference>
<feature type="transmembrane region" description="Helical" evidence="8">
    <location>
        <begin position="803"/>
        <end position="823"/>
    </location>
</feature>
<sequence>MSDHISNTIVIKGLRTADIDTLRQRYGKNIFTQQTGRRLPAILKNVVTEPMFLLLVFAAGLYFLLNSITEGMMMLTAILLVSAISVYQEMKSEHALEALKQYTAPSATVIRDGKEISIATTELVPGDILLLHEGDMIPADAVILNANDLTVNESVITGESFPVEKQAGNKAPLYQGSTINSGACTAVVTHTGNNTTLGKLGKAITSTPNEKTALQQQTQVFVKQLAFFGVAGFAIVFTVNFIRSGDWTASLLLGLTLAMAAIPEEIPVSFSSFMALGAYYMSRMGIIPRQAQIVENLGAANVLCLDKTGTLTENRMKVVMLYDHINGQLHNLEENNPPGNNHLLYIAALANERHPFDNMECAIMDSFLADNKQQIVLPDMIHEYPLEGRPPMMTHVYPQGGTMLAASKGAVERILRVCHADRATREKITAYVDDMGRKGYRVLGVASAVIKDEMLPAVQDNADWQLEGLIALYDPPRASAADVISRLYKAGIRAMLLTGDHLSTAAYVAARVGIAGYHRGITGDEVMQMDTETLQRTVKDESLYVRMYPEAKRKVIEALKANNCIVAMTGDGVNDGPAIKAAHIGIAMGKKGTEIARQAADLVITDDNLALIPIAVEQGRRIYSNLKKAIRYIISIHIPIILVATIPLLLGWRYPNIFTPIHVIFLELIMGPTCSLFYEKEPVEDNIMQTPPRQTTSNLFNNKELFISIIQGLIITIGILALYRIYMQEHTLEKTRTMVFTTLIISNIFLTFANRSFTETFIKTIRSRNPLTPLIIGLSVLFLAVIQLVPGIRQAFGLTAVNISDYGICLITGFVCVAWFEIYKQCLPALSKR</sequence>
<dbReference type="Gene3D" id="1.20.1110.10">
    <property type="entry name" value="Calcium-transporting ATPase, transmembrane domain"/>
    <property type="match status" value="2"/>
</dbReference>
<organism evidence="12 13">
    <name type="scientific">Chitinophaga filiformis</name>
    <name type="common">Myxococcus filiformis</name>
    <name type="synonym">Flexibacter filiformis</name>
    <dbReference type="NCBI Taxonomy" id="104663"/>
    <lineage>
        <taxon>Bacteria</taxon>
        <taxon>Pseudomonadati</taxon>
        <taxon>Bacteroidota</taxon>
        <taxon>Chitinophagia</taxon>
        <taxon>Chitinophagales</taxon>
        <taxon>Chitinophagaceae</taxon>
        <taxon>Chitinophaga</taxon>
    </lineage>
</organism>
<dbReference type="InterPro" id="IPR004014">
    <property type="entry name" value="ATPase_P-typ_cation-transptr_N"/>
</dbReference>
<dbReference type="GO" id="GO:0016887">
    <property type="term" value="F:ATP hydrolysis activity"/>
    <property type="evidence" value="ECO:0007669"/>
    <property type="project" value="InterPro"/>
</dbReference>
<gene>
    <name evidence="12" type="ORF">SAMN04488121_102609</name>
</gene>
<dbReference type="NCBIfam" id="TIGR01494">
    <property type="entry name" value="ATPase_P-type"/>
    <property type="match status" value="2"/>
</dbReference>
<evidence type="ECO:0000256" key="5">
    <source>
        <dbReference type="ARBA" id="ARBA00022967"/>
    </source>
</evidence>
<keyword evidence="2 8" id="KW-0812">Transmembrane</keyword>
<evidence type="ECO:0000256" key="2">
    <source>
        <dbReference type="ARBA" id="ARBA00022692"/>
    </source>
</evidence>
<dbReference type="GO" id="GO:0016020">
    <property type="term" value="C:membrane"/>
    <property type="evidence" value="ECO:0007669"/>
    <property type="project" value="UniProtKB-SubCell"/>
</dbReference>
<comment type="subcellular location">
    <subcellularLocation>
        <location evidence="1">Membrane</location>
        <topology evidence="1">Multi-pass membrane protein</topology>
    </subcellularLocation>
</comment>
<accession>A0A1G7MZ18</accession>